<proteinExistence type="predicted"/>
<sequence length="96" mass="11552">MNFVKRNLHYKERMEQELKEQDLFHLIQQHISRMAVFPSYGYVPMWQYLQPSSRDTSQDHKLCCLRILQDNVWHFPVQHITLVFTLLVISASFGFP</sequence>
<dbReference type="EMBL" id="GEDG01028178">
    <property type="protein sequence ID" value="JAP13358.1"/>
    <property type="molecule type" value="Transcribed_RNA"/>
</dbReference>
<evidence type="ECO:0000313" key="2">
    <source>
        <dbReference type="EMBL" id="JAP13358.1"/>
    </source>
</evidence>
<name>A0A0V0GZ25_SOLCH</name>
<protein>
    <submittedName>
        <fullName evidence="2">Putative ovule protein</fullName>
    </submittedName>
</protein>
<feature type="non-terminal residue" evidence="2">
    <location>
        <position position="96"/>
    </location>
</feature>
<organism evidence="2">
    <name type="scientific">Solanum chacoense</name>
    <name type="common">Chaco potato</name>
    <dbReference type="NCBI Taxonomy" id="4108"/>
    <lineage>
        <taxon>Eukaryota</taxon>
        <taxon>Viridiplantae</taxon>
        <taxon>Streptophyta</taxon>
        <taxon>Embryophyta</taxon>
        <taxon>Tracheophyta</taxon>
        <taxon>Spermatophyta</taxon>
        <taxon>Magnoliopsida</taxon>
        <taxon>eudicotyledons</taxon>
        <taxon>Gunneridae</taxon>
        <taxon>Pentapetalae</taxon>
        <taxon>asterids</taxon>
        <taxon>lamiids</taxon>
        <taxon>Solanales</taxon>
        <taxon>Solanaceae</taxon>
        <taxon>Solanoideae</taxon>
        <taxon>Solaneae</taxon>
        <taxon>Solanum</taxon>
    </lineage>
</organism>
<accession>A0A0V0GZ25</accession>
<keyword evidence="1" id="KW-0812">Transmembrane</keyword>
<evidence type="ECO:0000256" key="1">
    <source>
        <dbReference type="SAM" id="Phobius"/>
    </source>
</evidence>
<reference evidence="2" key="1">
    <citation type="submission" date="2015-12" db="EMBL/GenBank/DDBJ databases">
        <title>Gene expression during late stages of embryo sac development: a critical building block for successful pollen-pistil interactions.</title>
        <authorList>
            <person name="Liu Y."/>
            <person name="Joly V."/>
            <person name="Sabar M."/>
            <person name="Matton D.P."/>
        </authorList>
    </citation>
    <scope>NUCLEOTIDE SEQUENCE</scope>
</reference>
<keyword evidence="1" id="KW-0472">Membrane</keyword>
<feature type="transmembrane region" description="Helical" evidence="1">
    <location>
        <begin position="75"/>
        <end position="95"/>
    </location>
</feature>
<keyword evidence="1" id="KW-1133">Transmembrane helix</keyword>
<dbReference type="AlphaFoldDB" id="A0A0V0GZ25"/>